<gene>
    <name evidence="1" type="ORF">DP114_20400</name>
</gene>
<evidence type="ECO:0000313" key="1">
    <source>
        <dbReference type="EMBL" id="QDL09930.1"/>
    </source>
</evidence>
<organism evidence="1 2">
    <name type="scientific">Brasilonema sennae CENA114</name>
    <dbReference type="NCBI Taxonomy" id="415709"/>
    <lineage>
        <taxon>Bacteria</taxon>
        <taxon>Bacillati</taxon>
        <taxon>Cyanobacteriota</taxon>
        <taxon>Cyanophyceae</taxon>
        <taxon>Nostocales</taxon>
        <taxon>Scytonemataceae</taxon>
        <taxon>Brasilonema</taxon>
        <taxon>Bromeliae group (in: Brasilonema)</taxon>
    </lineage>
</organism>
<accession>A0A856MI96</accession>
<protein>
    <submittedName>
        <fullName evidence="1">Uncharacterized protein</fullName>
    </submittedName>
</protein>
<reference evidence="1 2" key="1">
    <citation type="submission" date="2018-06" db="EMBL/GenBank/DDBJ databases">
        <title>Comparative genomics of Brasilonema spp. strains.</title>
        <authorList>
            <person name="Alvarenga D.O."/>
            <person name="Fiore M.F."/>
            <person name="Varani A.M."/>
        </authorList>
    </citation>
    <scope>NUCLEOTIDE SEQUENCE [LARGE SCALE GENOMIC DNA]</scope>
    <source>
        <strain evidence="1 2">CENA114</strain>
    </source>
</reference>
<dbReference type="EMBL" id="CP030118">
    <property type="protein sequence ID" value="QDL09930.1"/>
    <property type="molecule type" value="Genomic_DNA"/>
</dbReference>
<dbReference type="Proteomes" id="UP000503129">
    <property type="component" value="Chromosome"/>
</dbReference>
<keyword evidence="2" id="KW-1185">Reference proteome</keyword>
<evidence type="ECO:0000313" key="2">
    <source>
        <dbReference type="Proteomes" id="UP000503129"/>
    </source>
</evidence>
<sequence length="73" mass="8042">MDTNDDRSLIEAALFIMGIASPPNHKDDQSPLKRTDDSPLFISIIIQSSLDDFAYEPANEFAGGRGIKSYNLP</sequence>
<proteinExistence type="predicted"/>
<dbReference type="KEGG" id="bsen:DP114_20400"/>
<name>A0A856MI96_9CYAN</name>
<dbReference type="AlphaFoldDB" id="A0A856MI96"/>